<evidence type="ECO:0000256" key="1">
    <source>
        <dbReference type="PROSITE-ProRule" id="PRU00464"/>
    </source>
</evidence>
<dbReference type="PRINTS" id="PR00332">
    <property type="entry name" value="HISTRIAD"/>
</dbReference>
<dbReference type="PROSITE" id="PS51084">
    <property type="entry name" value="HIT_2"/>
    <property type="match status" value="1"/>
</dbReference>
<comment type="caution">
    <text evidence="3">The sequence shown here is derived from an EMBL/GenBank/DDBJ whole genome shotgun (WGS) entry which is preliminary data.</text>
</comment>
<feature type="domain" description="HIT" evidence="2">
    <location>
        <begin position="13"/>
        <end position="118"/>
    </location>
</feature>
<reference evidence="3 4" key="1">
    <citation type="journal article" date="2019" name="Int. J. Syst. Evol. Microbiol.">
        <title>The Global Catalogue of Microorganisms (GCM) 10K type strain sequencing project: providing services to taxonomists for standard genome sequencing and annotation.</title>
        <authorList>
            <consortium name="The Broad Institute Genomics Platform"/>
            <consortium name="The Broad Institute Genome Sequencing Center for Infectious Disease"/>
            <person name="Wu L."/>
            <person name="Ma J."/>
        </authorList>
    </citation>
    <scope>NUCLEOTIDE SEQUENCE [LARGE SCALE GENOMIC DNA]</scope>
    <source>
        <strain evidence="3 4">JCM 15900</strain>
    </source>
</reference>
<dbReference type="PANTHER" id="PTHR46648">
    <property type="entry name" value="HIT FAMILY PROTEIN 1"/>
    <property type="match status" value="1"/>
</dbReference>
<evidence type="ECO:0000259" key="2">
    <source>
        <dbReference type="PROSITE" id="PS51084"/>
    </source>
</evidence>
<feature type="short sequence motif" description="Histidine triad motif" evidence="1">
    <location>
        <begin position="100"/>
        <end position="104"/>
    </location>
</feature>
<name>A0ABN2X6F8_9MICO</name>
<evidence type="ECO:0000313" key="3">
    <source>
        <dbReference type="EMBL" id="GAA2106024.1"/>
    </source>
</evidence>
<dbReference type="Proteomes" id="UP001500984">
    <property type="component" value="Unassembled WGS sequence"/>
</dbReference>
<dbReference type="InterPro" id="IPR036265">
    <property type="entry name" value="HIT-like_sf"/>
</dbReference>
<protein>
    <submittedName>
        <fullName evidence="3">HIT family protein</fullName>
    </submittedName>
</protein>
<accession>A0ABN2X6F8</accession>
<dbReference type="EMBL" id="BAAAPZ010000019">
    <property type="protein sequence ID" value="GAA2106024.1"/>
    <property type="molecule type" value="Genomic_DNA"/>
</dbReference>
<evidence type="ECO:0000313" key="4">
    <source>
        <dbReference type="Proteomes" id="UP001500984"/>
    </source>
</evidence>
<dbReference type="PANTHER" id="PTHR46648:SF1">
    <property type="entry name" value="ADENOSINE 5'-MONOPHOSPHORAMIDASE HNT1"/>
    <property type="match status" value="1"/>
</dbReference>
<organism evidence="3 4">
    <name type="scientific">Brevibacterium salitolerans</name>
    <dbReference type="NCBI Taxonomy" id="1403566"/>
    <lineage>
        <taxon>Bacteria</taxon>
        <taxon>Bacillati</taxon>
        <taxon>Actinomycetota</taxon>
        <taxon>Actinomycetes</taxon>
        <taxon>Micrococcales</taxon>
        <taxon>Brevibacteriaceae</taxon>
        <taxon>Brevibacterium</taxon>
    </lineage>
</organism>
<keyword evidence="4" id="KW-1185">Reference proteome</keyword>
<dbReference type="SUPFAM" id="SSF54197">
    <property type="entry name" value="HIT-like"/>
    <property type="match status" value="1"/>
</dbReference>
<dbReference type="Pfam" id="PF01230">
    <property type="entry name" value="HIT"/>
    <property type="match status" value="1"/>
</dbReference>
<dbReference type="InterPro" id="IPR001310">
    <property type="entry name" value="Histidine_triad_HIT"/>
</dbReference>
<dbReference type="InterPro" id="IPR011146">
    <property type="entry name" value="HIT-like"/>
</dbReference>
<gene>
    <name evidence="3" type="ORF">GCM10009823_31830</name>
</gene>
<sequence>MRGERQRAAMTTLFTKIIEHEIPGEFVYEDERCVAFLDVQPMTPGHTLVVPRVEVDHWIDLDDDLAAHLFAVAKRIGAAQSSVFDCEKVGLMIQGYEVPHTHIHVWPTTSLKNFDPSTRAAAGPEELRTVGEKLRAAL</sequence>
<dbReference type="Gene3D" id="3.30.428.10">
    <property type="entry name" value="HIT-like"/>
    <property type="match status" value="1"/>
</dbReference>
<proteinExistence type="predicted"/>